<reference evidence="1" key="1">
    <citation type="submission" date="2023-07" db="EMBL/GenBank/DDBJ databases">
        <authorList>
            <consortium name="CYATHOMIX"/>
        </authorList>
    </citation>
    <scope>NUCLEOTIDE SEQUENCE</scope>
    <source>
        <strain evidence="1">N/A</strain>
    </source>
</reference>
<keyword evidence="2" id="KW-1185">Reference proteome</keyword>
<sequence length="126" mass="14383">MVIDEGSFHSTRALVLFGSFAWTIFIDSNALPAAPGYINGQQGAGRARRQRFVPYVADDRYRSLNRTGPRAYGLAIERRLRRSRGLIEETGQRTQDRHINQESAMEFESDIFQMQVIPFLKQAAFT</sequence>
<accession>A0AA36M913</accession>
<evidence type="ECO:0000313" key="2">
    <source>
        <dbReference type="Proteomes" id="UP001176961"/>
    </source>
</evidence>
<dbReference type="Proteomes" id="UP001176961">
    <property type="component" value="Unassembled WGS sequence"/>
</dbReference>
<name>A0AA36M913_CYLNA</name>
<evidence type="ECO:0000313" key="1">
    <source>
        <dbReference type="EMBL" id="CAJ0602015.1"/>
    </source>
</evidence>
<gene>
    <name evidence="1" type="ORF">CYNAS_LOCUS13998</name>
</gene>
<organism evidence="1 2">
    <name type="scientific">Cylicocyclus nassatus</name>
    <name type="common">Nematode worm</name>
    <dbReference type="NCBI Taxonomy" id="53992"/>
    <lineage>
        <taxon>Eukaryota</taxon>
        <taxon>Metazoa</taxon>
        <taxon>Ecdysozoa</taxon>
        <taxon>Nematoda</taxon>
        <taxon>Chromadorea</taxon>
        <taxon>Rhabditida</taxon>
        <taxon>Rhabditina</taxon>
        <taxon>Rhabditomorpha</taxon>
        <taxon>Strongyloidea</taxon>
        <taxon>Strongylidae</taxon>
        <taxon>Cylicocyclus</taxon>
    </lineage>
</organism>
<proteinExistence type="predicted"/>
<protein>
    <submittedName>
        <fullName evidence="1">Uncharacterized protein</fullName>
    </submittedName>
</protein>
<comment type="caution">
    <text evidence="1">The sequence shown here is derived from an EMBL/GenBank/DDBJ whole genome shotgun (WGS) entry which is preliminary data.</text>
</comment>
<dbReference type="AlphaFoldDB" id="A0AA36M913"/>
<dbReference type="EMBL" id="CATQJL010000305">
    <property type="protein sequence ID" value="CAJ0602015.1"/>
    <property type="molecule type" value="Genomic_DNA"/>
</dbReference>